<evidence type="ECO:0000313" key="1">
    <source>
        <dbReference type="EMBL" id="KAF5897606.1"/>
    </source>
</evidence>
<accession>A0A8J4U2Z9</accession>
<comment type="caution">
    <text evidence="1">The sequence shown here is derived from an EMBL/GenBank/DDBJ whole genome shotgun (WGS) entry which is preliminary data.</text>
</comment>
<gene>
    <name evidence="1" type="ORF">DAT39_012681</name>
</gene>
<dbReference type="AlphaFoldDB" id="A0A8J4U2Z9"/>
<feature type="non-terminal residue" evidence="1">
    <location>
        <position position="74"/>
    </location>
</feature>
<keyword evidence="2" id="KW-1185">Reference proteome</keyword>
<organism evidence="1 2">
    <name type="scientific">Clarias magur</name>
    <name type="common">Asian catfish</name>
    <name type="synonym">Macropteronotus magur</name>
    <dbReference type="NCBI Taxonomy" id="1594786"/>
    <lineage>
        <taxon>Eukaryota</taxon>
        <taxon>Metazoa</taxon>
        <taxon>Chordata</taxon>
        <taxon>Craniata</taxon>
        <taxon>Vertebrata</taxon>
        <taxon>Euteleostomi</taxon>
        <taxon>Actinopterygii</taxon>
        <taxon>Neopterygii</taxon>
        <taxon>Teleostei</taxon>
        <taxon>Ostariophysi</taxon>
        <taxon>Siluriformes</taxon>
        <taxon>Clariidae</taxon>
        <taxon>Clarias</taxon>
    </lineage>
</organism>
<reference evidence="1" key="1">
    <citation type="submission" date="2020-07" db="EMBL/GenBank/DDBJ databases">
        <title>Clarias magur genome sequencing, assembly and annotation.</title>
        <authorList>
            <person name="Kushwaha B."/>
            <person name="Kumar R."/>
            <person name="Das P."/>
            <person name="Joshi C.G."/>
            <person name="Kumar D."/>
            <person name="Nagpure N.S."/>
            <person name="Pandey M."/>
            <person name="Agarwal S."/>
            <person name="Srivastava S."/>
            <person name="Singh M."/>
            <person name="Sahoo L."/>
            <person name="Jayasankar P."/>
            <person name="Meher P.K."/>
            <person name="Koringa P.G."/>
            <person name="Iquebal M.A."/>
            <person name="Das S.P."/>
            <person name="Bit A."/>
            <person name="Patnaik S."/>
            <person name="Patel N."/>
            <person name="Shah T.M."/>
            <person name="Hinsu A."/>
            <person name="Jena J.K."/>
        </authorList>
    </citation>
    <scope>NUCLEOTIDE SEQUENCE</scope>
    <source>
        <strain evidence="1">CIFAMagur01</strain>
        <tissue evidence="1">Testis</tissue>
    </source>
</reference>
<sequence>MMLSPLHIPDSAPNLLLYKNNQGLGQDTSCGKVVFKRNANGDKAGIAPDYAALWVWIKTPTSGLYPSEYGAEIS</sequence>
<name>A0A8J4U2Z9_CLAMG</name>
<evidence type="ECO:0000313" key="2">
    <source>
        <dbReference type="Proteomes" id="UP000727407"/>
    </source>
</evidence>
<protein>
    <submittedName>
        <fullName evidence="1">Uncharacterized protein</fullName>
    </submittedName>
</protein>
<dbReference type="Proteomes" id="UP000727407">
    <property type="component" value="Unassembled WGS sequence"/>
</dbReference>
<dbReference type="OrthoDB" id="10343968at2759"/>
<proteinExistence type="predicted"/>
<dbReference type="EMBL" id="QNUK01000228">
    <property type="protein sequence ID" value="KAF5897606.1"/>
    <property type="molecule type" value="Genomic_DNA"/>
</dbReference>